<dbReference type="RefSeq" id="WP_035711527.1">
    <property type="nucleotide sequence ID" value="NZ_CP035513.1"/>
</dbReference>
<feature type="chain" id="PRO_5013085087" description="DUF1850 domain-containing protein" evidence="1">
    <location>
        <begin position="16"/>
        <end position="122"/>
    </location>
</feature>
<gene>
    <name evidence="2" type="ORF">CN97_17845</name>
</gene>
<protein>
    <recommendedName>
        <fullName evidence="4">DUF1850 domain-containing protein</fullName>
    </recommendedName>
</protein>
<evidence type="ECO:0000313" key="3">
    <source>
        <dbReference type="Proteomes" id="UP000028826"/>
    </source>
</evidence>
<reference evidence="2 3" key="1">
    <citation type="submission" date="2014-03" db="EMBL/GenBank/DDBJ databases">
        <title>Genome of Haematobacter massiliensis CCUG 47968.</title>
        <authorList>
            <person name="Wang D."/>
            <person name="Wang G."/>
        </authorList>
    </citation>
    <scope>NUCLEOTIDE SEQUENCE [LARGE SCALE GENOMIC DNA]</scope>
    <source>
        <strain evidence="2 3">CCUG 47968</strain>
    </source>
</reference>
<name>A0A086Y2V9_9RHOB</name>
<dbReference type="EMBL" id="JGYG01000007">
    <property type="protein sequence ID" value="KFI28609.1"/>
    <property type="molecule type" value="Genomic_DNA"/>
</dbReference>
<keyword evidence="3" id="KW-1185">Reference proteome</keyword>
<keyword evidence="1" id="KW-0732">Signal</keyword>
<sequence>MMLCVAVAGAVLAFATDHFTLSWTHSVARTRWNERWEVTETALRLIEAEVQGPGAGMEIPDDALRTTQGWRYTPHIPAQREVVLAASGETPGGWLFCTMEECHELGRQAGPPLRLWVGDSCG</sequence>
<proteinExistence type="predicted"/>
<evidence type="ECO:0000256" key="1">
    <source>
        <dbReference type="SAM" id="SignalP"/>
    </source>
</evidence>
<feature type="signal peptide" evidence="1">
    <location>
        <begin position="1"/>
        <end position="15"/>
    </location>
</feature>
<organism evidence="2 3">
    <name type="scientific">Haematobacter massiliensis</name>
    <dbReference type="NCBI Taxonomy" id="195105"/>
    <lineage>
        <taxon>Bacteria</taxon>
        <taxon>Pseudomonadati</taxon>
        <taxon>Pseudomonadota</taxon>
        <taxon>Alphaproteobacteria</taxon>
        <taxon>Rhodobacterales</taxon>
        <taxon>Paracoccaceae</taxon>
        <taxon>Haematobacter</taxon>
    </lineage>
</organism>
<dbReference type="eggNOG" id="COG4729">
    <property type="taxonomic scope" value="Bacteria"/>
</dbReference>
<dbReference type="InterPro" id="IPR015001">
    <property type="entry name" value="DUF1850"/>
</dbReference>
<evidence type="ECO:0000313" key="2">
    <source>
        <dbReference type="EMBL" id="KFI28609.1"/>
    </source>
</evidence>
<dbReference type="STRING" id="195105.CN97_17845"/>
<comment type="caution">
    <text evidence="2">The sequence shown here is derived from an EMBL/GenBank/DDBJ whole genome shotgun (WGS) entry which is preliminary data.</text>
</comment>
<dbReference type="Proteomes" id="UP000028826">
    <property type="component" value="Unassembled WGS sequence"/>
</dbReference>
<accession>A0A086Y2V9</accession>
<dbReference type="AlphaFoldDB" id="A0A086Y2V9"/>
<dbReference type="Pfam" id="PF08905">
    <property type="entry name" value="DUF1850"/>
    <property type="match status" value="1"/>
</dbReference>
<evidence type="ECO:0008006" key="4">
    <source>
        <dbReference type="Google" id="ProtNLM"/>
    </source>
</evidence>